<sequence>MISVLQTEIMIDITRLYFWTDSKICLCWLKSDQKLTAYVGARVMKIKENGHGVQFWHWVPSQLNVADLATKCSKIGSMQEWLRGPDFLYRDSSTWPVDEPLEMSSAEFASFHSEIAVKDVAGPLCCAAFKEKLIDLPDISRFSDFNRLIRSTAYYLKMRKLLVLPKREKPDRLTINVRDMDEARKAWYRKVQSETFESELRSLKTSGYVKSSSRLKTFSPFLHEGIIRMRGRVQNDSKPFEVNNPVILPDGHPFCTLLIRMYHIANAHQGLETVINNVKERYRILKIRSQVKKYTMSCVKCRELRAKPTVPQMGNLPPERTTPFVYSFTCTGIDYFGPLFVKVGRRVEKRWVVLFTCMTSRAIHLEVVPSLDTNSCIMAIRCFMAIRGLPQCIMTDNGTNFTGADQELKSLVKSLDQPQIEETLSVRGVLWKFIPPGAPHFGGCWERLVRSVKAALGAMLRDRHPTDLVLRTALCEAMNTVNNRPLTHVADDPQDPEPLTPNMLLLGRNNVIQFDHDFDERDLDCRAAYKHSQVYADRFWRRWVAAYRPELIRSRKWPDNRKYHEYRVGDLVMIVDEHLHRGSWPKGIVEKVYRGPDDKIRTVRIRTSKSTYKRPVTKIVLLQPISSLSGPENVANIRRDTNIFARALPTPVVGPTVATTRTGCLSN</sequence>
<dbReference type="EnsemblMetazoa" id="AALFPA23_013374.R19368">
    <property type="protein sequence ID" value="AALFPA23_013374.P19368"/>
    <property type="gene ID" value="AALFPA23_013374"/>
</dbReference>
<evidence type="ECO:0000313" key="2">
    <source>
        <dbReference type="EnsemblMetazoa" id="AALFPA23_013374.P19368"/>
    </source>
</evidence>
<dbReference type="InterPro" id="IPR001584">
    <property type="entry name" value="Integrase_cat-core"/>
</dbReference>
<dbReference type="Gene3D" id="3.30.420.10">
    <property type="entry name" value="Ribonuclease H-like superfamily/Ribonuclease H"/>
    <property type="match status" value="1"/>
</dbReference>
<proteinExistence type="predicted"/>
<protein>
    <recommendedName>
        <fullName evidence="1">Integrase catalytic domain-containing protein</fullName>
    </recommendedName>
</protein>
<dbReference type="Pfam" id="PF18701">
    <property type="entry name" value="DUF5641"/>
    <property type="match status" value="1"/>
</dbReference>
<dbReference type="RefSeq" id="XP_062708211.1">
    <property type="nucleotide sequence ID" value="XM_062852227.1"/>
</dbReference>
<feature type="domain" description="Integrase catalytic" evidence="1">
    <location>
        <begin position="319"/>
        <end position="509"/>
    </location>
</feature>
<reference evidence="3" key="1">
    <citation type="journal article" date="2015" name="Proc. Natl. Acad. Sci. U.S.A.">
        <title>Genome sequence of the Asian Tiger mosquito, Aedes albopictus, reveals insights into its biology, genetics, and evolution.</title>
        <authorList>
            <person name="Chen X.G."/>
            <person name="Jiang X."/>
            <person name="Gu J."/>
            <person name="Xu M."/>
            <person name="Wu Y."/>
            <person name="Deng Y."/>
            <person name="Zhang C."/>
            <person name="Bonizzoni M."/>
            <person name="Dermauw W."/>
            <person name="Vontas J."/>
            <person name="Armbruster P."/>
            <person name="Huang X."/>
            <person name="Yang Y."/>
            <person name="Zhang H."/>
            <person name="He W."/>
            <person name="Peng H."/>
            <person name="Liu Y."/>
            <person name="Wu K."/>
            <person name="Chen J."/>
            <person name="Lirakis M."/>
            <person name="Topalis P."/>
            <person name="Van Leeuwen T."/>
            <person name="Hall A.B."/>
            <person name="Jiang X."/>
            <person name="Thorpe C."/>
            <person name="Mueller R.L."/>
            <person name="Sun C."/>
            <person name="Waterhouse R.M."/>
            <person name="Yan G."/>
            <person name="Tu Z.J."/>
            <person name="Fang X."/>
            <person name="James A.A."/>
        </authorList>
    </citation>
    <scope>NUCLEOTIDE SEQUENCE [LARGE SCALE GENOMIC DNA]</scope>
    <source>
        <strain evidence="3">Foshan</strain>
    </source>
</reference>
<dbReference type="InterPro" id="IPR040676">
    <property type="entry name" value="DUF5641"/>
</dbReference>
<reference evidence="2" key="2">
    <citation type="submission" date="2025-05" db="UniProtKB">
        <authorList>
            <consortium name="EnsemblMetazoa"/>
        </authorList>
    </citation>
    <scope>IDENTIFICATION</scope>
    <source>
        <strain evidence="2">Foshan</strain>
    </source>
</reference>
<dbReference type="PANTHER" id="PTHR47331:SF1">
    <property type="entry name" value="GAG-LIKE PROTEIN"/>
    <property type="match status" value="1"/>
</dbReference>
<accession>A0ABM1YYX9</accession>
<keyword evidence="3" id="KW-1185">Reference proteome</keyword>
<dbReference type="Pfam" id="PF17921">
    <property type="entry name" value="Integrase_H2C2"/>
    <property type="match status" value="1"/>
</dbReference>
<evidence type="ECO:0000259" key="1">
    <source>
        <dbReference type="PROSITE" id="PS50994"/>
    </source>
</evidence>
<dbReference type="Proteomes" id="UP000069940">
    <property type="component" value="Unassembled WGS sequence"/>
</dbReference>
<dbReference type="InterPro" id="IPR036397">
    <property type="entry name" value="RNaseH_sf"/>
</dbReference>
<evidence type="ECO:0000313" key="3">
    <source>
        <dbReference type="Proteomes" id="UP000069940"/>
    </source>
</evidence>
<dbReference type="InterPro" id="IPR012337">
    <property type="entry name" value="RNaseH-like_sf"/>
</dbReference>
<dbReference type="PROSITE" id="PS50994">
    <property type="entry name" value="INTEGRASE"/>
    <property type="match status" value="1"/>
</dbReference>
<name>A0ABM1YYX9_AEDAL</name>
<dbReference type="SUPFAM" id="SSF53098">
    <property type="entry name" value="Ribonuclease H-like"/>
    <property type="match status" value="1"/>
</dbReference>
<dbReference type="PANTHER" id="PTHR47331">
    <property type="entry name" value="PHD-TYPE DOMAIN-CONTAINING PROTEIN"/>
    <property type="match status" value="1"/>
</dbReference>
<dbReference type="InterPro" id="IPR041588">
    <property type="entry name" value="Integrase_H2C2"/>
</dbReference>
<organism evidence="2 3">
    <name type="scientific">Aedes albopictus</name>
    <name type="common">Asian tiger mosquito</name>
    <name type="synonym">Stegomyia albopicta</name>
    <dbReference type="NCBI Taxonomy" id="7160"/>
    <lineage>
        <taxon>Eukaryota</taxon>
        <taxon>Metazoa</taxon>
        <taxon>Ecdysozoa</taxon>
        <taxon>Arthropoda</taxon>
        <taxon>Hexapoda</taxon>
        <taxon>Insecta</taxon>
        <taxon>Pterygota</taxon>
        <taxon>Neoptera</taxon>
        <taxon>Endopterygota</taxon>
        <taxon>Diptera</taxon>
        <taxon>Nematocera</taxon>
        <taxon>Culicoidea</taxon>
        <taxon>Culicidae</taxon>
        <taxon>Culicinae</taxon>
        <taxon>Aedini</taxon>
        <taxon>Aedes</taxon>
        <taxon>Stegomyia</taxon>
    </lineage>
</organism>
<dbReference type="GeneID" id="134288195"/>